<sequence length="180" mass="19377">MNKTFLAAIMMATLPIACSAPSSDTAETSETAETATIVEVSDDMKLPVFTGPAGSENVAVSGYDTVSYFEGDGVPVEGSKDHRVKYNGVEYHFASAENAAKFQAEPAKYAPQYGGHCAWAASRGKLASGDPNLYAIVDGKLYLNFNQQVQNTWNEDVTGFIEKADKEFPKIPADARYDDA</sequence>
<dbReference type="NCBIfam" id="NF041384">
    <property type="entry name" value="YHS_seleno_dom"/>
    <property type="match status" value="1"/>
</dbReference>
<protein>
    <recommendedName>
        <fullName evidence="2">YHS domain-containing protein</fullName>
    </recommendedName>
</protein>
<name>A0ABN1AT39_9SPHN</name>
<dbReference type="EMBL" id="BAAAEM010000003">
    <property type="protein sequence ID" value="GAA0483261.1"/>
    <property type="molecule type" value="Genomic_DNA"/>
</dbReference>
<keyword evidence="1" id="KW-0732">Signal</keyword>
<reference evidence="3 4" key="1">
    <citation type="journal article" date="2019" name="Int. J. Syst. Evol. Microbiol.">
        <title>The Global Catalogue of Microorganisms (GCM) 10K type strain sequencing project: providing services to taxonomists for standard genome sequencing and annotation.</title>
        <authorList>
            <consortium name="The Broad Institute Genomics Platform"/>
            <consortium name="The Broad Institute Genome Sequencing Center for Infectious Disease"/>
            <person name="Wu L."/>
            <person name="Ma J."/>
        </authorList>
    </citation>
    <scope>NUCLEOTIDE SEQUENCE [LARGE SCALE GENOMIC DNA]</scope>
    <source>
        <strain evidence="3 4">JCM 14162</strain>
    </source>
</reference>
<evidence type="ECO:0000313" key="4">
    <source>
        <dbReference type="Proteomes" id="UP001500713"/>
    </source>
</evidence>
<organism evidence="3 4">
    <name type="scientific">Parasphingorhabdus litoris</name>
    <dbReference type="NCBI Taxonomy" id="394733"/>
    <lineage>
        <taxon>Bacteria</taxon>
        <taxon>Pseudomonadati</taxon>
        <taxon>Pseudomonadota</taxon>
        <taxon>Alphaproteobacteria</taxon>
        <taxon>Sphingomonadales</taxon>
        <taxon>Sphingomonadaceae</taxon>
        <taxon>Parasphingorhabdus</taxon>
    </lineage>
</organism>
<proteinExistence type="predicted"/>
<dbReference type="RefSeq" id="WP_229956771.1">
    <property type="nucleotide sequence ID" value="NZ_BAAAEM010000003.1"/>
</dbReference>
<keyword evidence="4" id="KW-1185">Reference proteome</keyword>
<dbReference type="Proteomes" id="UP001500713">
    <property type="component" value="Unassembled WGS sequence"/>
</dbReference>
<feature type="chain" id="PRO_5046065963" description="YHS domain-containing protein" evidence="1">
    <location>
        <begin position="20"/>
        <end position="180"/>
    </location>
</feature>
<evidence type="ECO:0000313" key="3">
    <source>
        <dbReference type="EMBL" id="GAA0483261.1"/>
    </source>
</evidence>
<accession>A0ABN1AT39</accession>
<feature type="domain" description="YHS" evidence="2">
    <location>
        <begin position="72"/>
        <end position="113"/>
    </location>
</feature>
<feature type="signal peptide" evidence="1">
    <location>
        <begin position="1"/>
        <end position="19"/>
    </location>
</feature>
<evidence type="ECO:0000256" key="1">
    <source>
        <dbReference type="SAM" id="SignalP"/>
    </source>
</evidence>
<comment type="caution">
    <text evidence="3">The sequence shown here is derived from an EMBL/GenBank/DDBJ whole genome shotgun (WGS) entry which is preliminary data.</text>
</comment>
<dbReference type="Pfam" id="PF04945">
    <property type="entry name" value="YHS"/>
    <property type="match status" value="1"/>
</dbReference>
<dbReference type="InterPro" id="IPR007029">
    <property type="entry name" value="YHS_dom"/>
</dbReference>
<evidence type="ECO:0000259" key="2">
    <source>
        <dbReference type="Pfam" id="PF04945"/>
    </source>
</evidence>
<gene>
    <name evidence="3" type="ORF">GCM10009096_27070</name>
</gene>